<dbReference type="EMBL" id="BJCF01000032">
    <property type="protein sequence ID" value="GCL43058.1"/>
    <property type="molecule type" value="Genomic_DNA"/>
</dbReference>
<dbReference type="Gene3D" id="3.30.70.260">
    <property type="match status" value="1"/>
</dbReference>
<name>A0A480AID6_9CYAN</name>
<organism evidence="2 3">
    <name type="scientific">Dolichospermum planctonicum</name>
    <dbReference type="NCBI Taxonomy" id="136072"/>
    <lineage>
        <taxon>Bacteria</taxon>
        <taxon>Bacillati</taxon>
        <taxon>Cyanobacteriota</taxon>
        <taxon>Cyanophyceae</taxon>
        <taxon>Nostocales</taxon>
        <taxon>Aphanizomenonaceae</taxon>
        <taxon>Dolichospermum</taxon>
    </lineage>
</organism>
<gene>
    <name evidence="2" type="ORF">NIES80_27690</name>
</gene>
<comment type="caution">
    <text evidence="2">The sequence shown here is derived from an EMBL/GenBank/DDBJ whole genome shotgun (WGS) entry which is preliminary data.</text>
</comment>
<dbReference type="SUPFAM" id="SSF55021">
    <property type="entry name" value="ACT-like"/>
    <property type="match status" value="1"/>
</dbReference>
<proteinExistence type="predicted"/>
<dbReference type="InterPro" id="IPR018449">
    <property type="entry name" value="NIL_domain"/>
</dbReference>
<reference evidence="3" key="1">
    <citation type="submission" date="2019-02" db="EMBL/GenBank/DDBJ databases">
        <title>Draft genome sequence of Dolichospermum planctonicum NIES-80.</title>
        <authorList>
            <person name="Yamaguchi H."/>
            <person name="Suzuki S."/>
            <person name="Kawachi M."/>
        </authorList>
    </citation>
    <scope>NUCLEOTIDE SEQUENCE [LARGE SCALE GENOMIC DNA]</scope>
    <source>
        <strain evidence="3">NIES-80</strain>
    </source>
</reference>
<dbReference type="Proteomes" id="UP000299367">
    <property type="component" value="Unassembled WGS sequence"/>
</dbReference>
<evidence type="ECO:0000259" key="1">
    <source>
        <dbReference type="SMART" id="SM00930"/>
    </source>
</evidence>
<accession>A0A480AID6</accession>
<dbReference type="OrthoDB" id="457861at2"/>
<dbReference type="InterPro" id="IPR045865">
    <property type="entry name" value="ACT-like_dom_sf"/>
</dbReference>
<dbReference type="Pfam" id="PF09383">
    <property type="entry name" value="NIL"/>
    <property type="match status" value="1"/>
</dbReference>
<feature type="domain" description="NIL" evidence="1">
    <location>
        <begin position="8"/>
        <end position="82"/>
    </location>
</feature>
<protein>
    <recommendedName>
        <fullName evidence="1">NIL domain-containing protein</fullName>
    </recommendedName>
</protein>
<dbReference type="AlphaFoldDB" id="A0A480AID6"/>
<dbReference type="SMART" id="SM00930">
    <property type="entry name" value="NIL"/>
    <property type="match status" value="1"/>
</dbReference>
<evidence type="ECO:0000313" key="2">
    <source>
        <dbReference type="EMBL" id="GCL43058.1"/>
    </source>
</evidence>
<dbReference type="RefSeq" id="WP_137908581.1">
    <property type="nucleotide sequence ID" value="NZ_BJCF01000032.1"/>
</dbReference>
<sequence length="88" mass="10062">MSSENPLVNKRIRVRISQDHHQEPVISRLVSEYNLTVNIKAAILGQNAVGDGWFDLDLQGTEAQIENGLNYLQELKLQVWDENSISDW</sequence>
<evidence type="ECO:0000313" key="3">
    <source>
        <dbReference type="Proteomes" id="UP000299367"/>
    </source>
</evidence>